<name>A0AAV0BT40_PHAPC</name>
<sequence length="209" mass="24353">KTPGRLKPLLRADGLIGIVTTASSVDSVEFNKFLNKTCPKKFINSKLTDAEKMELVELSESATIYSLGNQNSLEKPFSKSQSTLKFAQPSQLSKPSSPTFSQFTCSHYEIQRFLWVMICRYGLFGWWGIDSKHNKAIVKNNIHRILKLRRFEKITLHELLQGFKTKECGRWLTQYPSDKISEKMLNDFVWWFYVSFIGELVKVRYFPFF</sequence>
<keyword evidence="5 7" id="KW-0695">RNA-directed DNA polymerase</keyword>
<keyword evidence="1 7" id="KW-0808">Transferase</keyword>
<evidence type="ECO:0000313" key="9">
    <source>
        <dbReference type="EMBL" id="CAH7689397.1"/>
    </source>
</evidence>
<comment type="caution">
    <text evidence="9">The sequence shown here is derived from an EMBL/GenBank/DDBJ whole genome shotgun (WGS) entry which is preliminary data.</text>
</comment>
<dbReference type="PANTHER" id="PTHR12066">
    <property type="entry name" value="TELOMERASE REVERSE TRANSCRIPTASE"/>
    <property type="match status" value="1"/>
</dbReference>
<keyword evidence="10" id="KW-1185">Reference proteome</keyword>
<comment type="function">
    <text evidence="7">Telomerase is a ribonucleoprotein enzyme essential for the replication of chromosome termini in most eukaryotes. It elongates telomeres. It is a reverse transcriptase that adds simple sequence repeats to chromosome ends by copying a template sequence within the RNA component of the enzyme.</text>
</comment>
<dbReference type="Pfam" id="PF12009">
    <property type="entry name" value="Telomerase_RBD"/>
    <property type="match status" value="1"/>
</dbReference>
<dbReference type="GO" id="GO:0070034">
    <property type="term" value="F:telomerase RNA binding"/>
    <property type="evidence" value="ECO:0007669"/>
    <property type="project" value="TreeGrafter"/>
</dbReference>
<keyword evidence="7" id="KW-0158">Chromosome</keyword>
<dbReference type="PANTHER" id="PTHR12066:SF0">
    <property type="entry name" value="TELOMERASE REVERSE TRANSCRIPTASE"/>
    <property type="match status" value="1"/>
</dbReference>
<feature type="non-terminal residue" evidence="9">
    <location>
        <position position="1"/>
    </location>
</feature>
<organism evidence="9 10">
    <name type="scientific">Phakopsora pachyrhizi</name>
    <name type="common">Asian soybean rust disease fungus</name>
    <dbReference type="NCBI Taxonomy" id="170000"/>
    <lineage>
        <taxon>Eukaryota</taxon>
        <taxon>Fungi</taxon>
        <taxon>Dikarya</taxon>
        <taxon>Basidiomycota</taxon>
        <taxon>Pucciniomycotina</taxon>
        <taxon>Pucciniomycetes</taxon>
        <taxon>Pucciniales</taxon>
        <taxon>Phakopsoraceae</taxon>
        <taxon>Phakopsora</taxon>
    </lineage>
</organism>
<dbReference type="GO" id="GO:0003720">
    <property type="term" value="F:telomerase activity"/>
    <property type="evidence" value="ECO:0007669"/>
    <property type="project" value="InterPro"/>
</dbReference>
<dbReference type="GO" id="GO:0042162">
    <property type="term" value="F:telomeric DNA binding"/>
    <property type="evidence" value="ECO:0007669"/>
    <property type="project" value="TreeGrafter"/>
</dbReference>
<dbReference type="Gene3D" id="1.10.132.70">
    <property type="match status" value="1"/>
</dbReference>
<accession>A0AAV0BT40</accession>
<evidence type="ECO:0000256" key="3">
    <source>
        <dbReference type="ARBA" id="ARBA00022723"/>
    </source>
</evidence>
<comment type="subcellular location">
    <subcellularLocation>
        <location evidence="7">Nucleus</location>
    </subcellularLocation>
    <subcellularLocation>
        <location evidence="7">Chromosome</location>
        <location evidence="7">Telomere</location>
    </subcellularLocation>
</comment>
<evidence type="ECO:0000256" key="1">
    <source>
        <dbReference type="ARBA" id="ARBA00022679"/>
    </source>
</evidence>
<evidence type="ECO:0000313" key="10">
    <source>
        <dbReference type="Proteomes" id="UP001153365"/>
    </source>
</evidence>
<evidence type="ECO:0000256" key="7">
    <source>
        <dbReference type="RuleBase" id="RU365061"/>
    </source>
</evidence>
<evidence type="ECO:0000256" key="6">
    <source>
        <dbReference type="ARBA" id="ARBA00048173"/>
    </source>
</evidence>
<dbReference type="GO" id="GO:0000781">
    <property type="term" value="C:chromosome, telomeric region"/>
    <property type="evidence" value="ECO:0007669"/>
    <property type="project" value="UniProtKB-SubCell"/>
</dbReference>
<reference evidence="9" key="1">
    <citation type="submission" date="2022-06" db="EMBL/GenBank/DDBJ databases">
        <authorList>
            <consortium name="SYNGENTA / RWTH Aachen University"/>
        </authorList>
    </citation>
    <scope>NUCLEOTIDE SEQUENCE</scope>
</reference>
<feature type="domain" description="Telomerase ribonucleoprotein complex - RNA-binding" evidence="8">
    <location>
        <begin position="108"/>
        <end position="209"/>
    </location>
</feature>
<dbReference type="Proteomes" id="UP001153365">
    <property type="component" value="Unassembled WGS sequence"/>
</dbReference>
<dbReference type="InterPro" id="IPR021891">
    <property type="entry name" value="Telomerase_RBD"/>
</dbReference>
<gene>
    <name evidence="9" type="ORF">PPACK8108_LOCUS24470</name>
</gene>
<evidence type="ECO:0000256" key="2">
    <source>
        <dbReference type="ARBA" id="ARBA00022695"/>
    </source>
</evidence>
<evidence type="ECO:0000256" key="4">
    <source>
        <dbReference type="ARBA" id="ARBA00022842"/>
    </source>
</evidence>
<keyword evidence="7" id="KW-0779">Telomere</keyword>
<dbReference type="GO" id="GO:0007004">
    <property type="term" value="P:telomere maintenance via telomerase"/>
    <property type="evidence" value="ECO:0007669"/>
    <property type="project" value="TreeGrafter"/>
</dbReference>
<dbReference type="SMART" id="SM00975">
    <property type="entry name" value="Telomerase_RBD"/>
    <property type="match status" value="1"/>
</dbReference>
<dbReference type="EMBL" id="CALTRL010006072">
    <property type="protein sequence ID" value="CAH7689397.1"/>
    <property type="molecule type" value="Genomic_DNA"/>
</dbReference>
<keyword evidence="3 7" id="KW-0479">Metal-binding</keyword>
<dbReference type="AlphaFoldDB" id="A0AAV0BT40"/>
<dbReference type="EC" id="2.7.7.49" evidence="7"/>
<proteinExistence type="inferred from homology"/>
<dbReference type="InterPro" id="IPR003545">
    <property type="entry name" value="Telomerase_RT"/>
</dbReference>
<keyword evidence="4 7" id="KW-0460">Magnesium</keyword>
<keyword evidence="2 7" id="KW-0548">Nucleotidyltransferase</keyword>
<protein>
    <recommendedName>
        <fullName evidence="7">Telomerase reverse transcriptase</fullName>
        <ecNumber evidence="7">2.7.7.49</ecNumber>
    </recommendedName>
    <alternativeName>
        <fullName evidence="7">Telomerase catalytic subunit</fullName>
    </alternativeName>
</protein>
<comment type="catalytic activity">
    <reaction evidence="6 7">
        <text>DNA(n) + a 2'-deoxyribonucleoside 5'-triphosphate = DNA(n+1) + diphosphate</text>
        <dbReference type="Rhea" id="RHEA:22508"/>
        <dbReference type="Rhea" id="RHEA-COMP:17339"/>
        <dbReference type="Rhea" id="RHEA-COMP:17340"/>
        <dbReference type="ChEBI" id="CHEBI:33019"/>
        <dbReference type="ChEBI" id="CHEBI:61560"/>
        <dbReference type="ChEBI" id="CHEBI:173112"/>
        <dbReference type="EC" id="2.7.7.49"/>
    </reaction>
</comment>
<dbReference type="GO" id="GO:0046872">
    <property type="term" value="F:metal ion binding"/>
    <property type="evidence" value="ECO:0007669"/>
    <property type="project" value="UniProtKB-KW"/>
</dbReference>
<evidence type="ECO:0000256" key="5">
    <source>
        <dbReference type="ARBA" id="ARBA00022918"/>
    </source>
</evidence>
<evidence type="ECO:0000259" key="8">
    <source>
        <dbReference type="SMART" id="SM00975"/>
    </source>
</evidence>
<comment type="similarity">
    <text evidence="7">Belongs to the reverse transcriptase family. Telomerase subfamily.</text>
</comment>
<dbReference type="GO" id="GO:0000333">
    <property type="term" value="C:telomerase catalytic core complex"/>
    <property type="evidence" value="ECO:0007669"/>
    <property type="project" value="TreeGrafter"/>
</dbReference>
<keyword evidence="7" id="KW-0539">Nucleus</keyword>